<dbReference type="KEGG" id="ebm:SG0102_12930"/>
<keyword evidence="2" id="KW-1185">Reference proteome</keyword>
<protein>
    <submittedName>
        <fullName evidence="1">Uncharacterized protein</fullName>
    </submittedName>
</protein>
<dbReference type="RefSeq" id="WP_125119232.1">
    <property type="nucleotide sequence ID" value="NZ_AP019309.1"/>
</dbReference>
<evidence type="ECO:0000313" key="2">
    <source>
        <dbReference type="Proteomes" id="UP000268059"/>
    </source>
</evidence>
<organism evidence="1 2">
    <name type="scientific">Intestinibaculum porci</name>
    <dbReference type="NCBI Taxonomy" id="2487118"/>
    <lineage>
        <taxon>Bacteria</taxon>
        <taxon>Bacillati</taxon>
        <taxon>Bacillota</taxon>
        <taxon>Erysipelotrichia</taxon>
        <taxon>Erysipelotrichales</taxon>
        <taxon>Erysipelotrichaceae</taxon>
        <taxon>Intestinibaculum</taxon>
    </lineage>
</organism>
<gene>
    <name evidence="1" type="ORF">SG0102_12930</name>
</gene>
<dbReference type="Proteomes" id="UP000268059">
    <property type="component" value="Chromosome"/>
</dbReference>
<dbReference type="OrthoDB" id="1830797at2"/>
<proteinExistence type="predicted"/>
<evidence type="ECO:0000313" key="1">
    <source>
        <dbReference type="EMBL" id="BBH26359.1"/>
    </source>
</evidence>
<name>A0A3G9JT69_9FIRM</name>
<reference evidence="1 2" key="1">
    <citation type="submission" date="2018-11" db="EMBL/GenBank/DDBJ databases">
        <title>Novel Erysipelotrichaceae bacterium isolated from small intestine of a swine.</title>
        <authorList>
            <person name="Kim J.S."/>
            <person name="Choe H."/>
            <person name="Lee Y.R."/>
            <person name="Kim K.M."/>
            <person name="Park D.S."/>
        </authorList>
    </citation>
    <scope>NUCLEOTIDE SEQUENCE [LARGE SCALE GENOMIC DNA]</scope>
    <source>
        <strain evidence="1 2">SG0102</strain>
    </source>
</reference>
<dbReference type="InParanoid" id="A0A3G9JT69"/>
<dbReference type="AlphaFoldDB" id="A0A3G9JT69"/>
<accession>A0A3G9JT69</accession>
<sequence>MKHLRKDHSSQLIFMTADQRLAIDENIIEEIFGRDEVENQTWIGLTEDYNDLDGPFDAINPVFINSETYLKDFCFYRGKSSHQDVLEKMIAFFEEAKAHHQKIQALEIGE</sequence>
<dbReference type="EMBL" id="AP019309">
    <property type="protein sequence ID" value="BBH26359.1"/>
    <property type="molecule type" value="Genomic_DNA"/>
</dbReference>